<dbReference type="InterPro" id="IPR005828">
    <property type="entry name" value="MFS_sugar_transport-like"/>
</dbReference>
<keyword evidence="6 9" id="KW-0472">Membrane</keyword>
<dbReference type="Pfam" id="PF00083">
    <property type="entry name" value="Sugar_tr"/>
    <property type="match status" value="1"/>
</dbReference>
<evidence type="ECO:0000256" key="1">
    <source>
        <dbReference type="ARBA" id="ARBA00004141"/>
    </source>
</evidence>
<evidence type="ECO:0000256" key="4">
    <source>
        <dbReference type="ARBA" id="ARBA00022692"/>
    </source>
</evidence>
<feature type="compositionally biased region" description="Basic and acidic residues" evidence="8">
    <location>
        <begin position="625"/>
        <end position="649"/>
    </location>
</feature>
<dbReference type="GO" id="GO:0015798">
    <property type="term" value="P:myo-inositol transport"/>
    <property type="evidence" value="ECO:0007669"/>
    <property type="project" value="UniProtKB-ARBA"/>
</dbReference>
<dbReference type="PANTHER" id="PTHR48020:SF4">
    <property type="entry name" value="SYMPORT, PUTATIVE (AFU_ORTHOLOGUE AFUA_3G11790)-RELATED"/>
    <property type="match status" value="1"/>
</dbReference>
<keyword evidence="3 7" id="KW-0813">Transport</keyword>
<feature type="domain" description="Major facilitator superfamily (MFS) profile" evidence="10">
    <location>
        <begin position="120"/>
        <end position="566"/>
    </location>
</feature>
<dbReference type="SUPFAM" id="SSF103473">
    <property type="entry name" value="MFS general substrate transporter"/>
    <property type="match status" value="1"/>
</dbReference>
<dbReference type="PRINTS" id="PR00171">
    <property type="entry name" value="SUGRTRNSPORT"/>
</dbReference>
<keyword evidence="4 9" id="KW-0812">Transmembrane</keyword>
<dbReference type="GO" id="GO:0015791">
    <property type="term" value="P:polyol transmembrane transport"/>
    <property type="evidence" value="ECO:0007669"/>
    <property type="project" value="UniProtKB-ARBA"/>
</dbReference>
<feature type="compositionally biased region" description="Basic and acidic residues" evidence="8">
    <location>
        <begin position="17"/>
        <end position="27"/>
    </location>
</feature>
<feature type="transmembrane region" description="Helical" evidence="9">
    <location>
        <begin position="446"/>
        <end position="466"/>
    </location>
</feature>
<comment type="caution">
    <text evidence="11">The sequence shown here is derived from an EMBL/GenBank/DDBJ whole genome shotgun (WGS) entry which is preliminary data.</text>
</comment>
<feature type="transmembrane region" description="Helical" evidence="9">
    <location>
        <begin position="167"/>
        <end position="187"/>
    </location>
</feature>
<evidence type="ECO:0000256" key="3">
    <source>
        <dbReference type="ARBA" id="ARBA00022448"/>
    </source>
</evidence>
<dbReference type="InterPro" id="IPR003663">
    <property type="entry name" value="Sugar/inositol_transpt"/>
</dbReference>
<dbReference type="EMBL" id="JAGMVJ010000006">
    <property type="protein sequence ID" value="KAH7089849.1"/>
    <property type="molecule type" value="Genomic_DNA"/>
</dbReference>
<feature type="region of interest" description="Disordered" evidence="8">
    <location>
        <begin position="1"/>
        <end position="27"/>
    </location>
</feature>
<keyword evidence="12" id="KW-1185">Reference proteome</keyword>
<dbReference type="FunFam" id="1.20.1250.20:FF:000100">
    <property type="entry name" value="MFS sugar transporter, putative"/>
    <property type="match status" value="1"/>
</dbReference>
<accession>A0A8K0R9K8</accession>
<evidence type="ECO:0000256" key="2">
    <source>
        <dbReference type="ARBA" id="ARBA00010992"/>
    </source>
</evidence>
<name>A0A8K0R9K8_9PLEO</name>
<dbReference type="InterPro" id="IPR050814">
    <property type="entry name" value="Myo-inositol_Transporter"/>
</dbReference>
<dbReference type="PANTHER" id="PTHR48020">
    <property type="entry name" value="PROTON MYO-INOSITOL COTRANSPORTER"/>
    <property type="match status" value="1"/>
</dbReference>
<organism evidence="11 12">
    <name type="scientific">Paraphoma chrysanthemicola</name>
    <dbReference type="NCBI Taxonomy" id="798071"/>
    <lineage>
        <taxon>Eukaryota</taxon>
        <taxon>Fungi</taxon>
        <taxon>Dikarya</taxon>
        <taxon>Ascomycota</taxon>
        <taxon>Pezizomycotina</taxon>
        <taxon>Dothideomycetes</taxon>
        <taxon>Pleosporomycetidae</taxon>
        <taxon>Pleosporales</taxon>
        <taxon>Pleosporineae</taxon>
        <taxon>Phaeosphaeriaceae</taxon>
        <taxon>Paraphoma</taxon>
    </lineage>
</organism>
<dbReference type="InterPro" id="IPR005829">
    <property type="entry name" value="Sugar_transporter_CS"/>
</dbReference>
<feature type="transmembrane region" description="Helical" evidence="9">
    <location>
        <begin position="415"/>
        <end position="434"/>
    </location>
</feature>
<dbReference type="Gene3D" id="1.20.1250.20">
    <property type="entry name" value="MFS general substrate transporter like domains"/>
    <property type="match status" value="1"/>
</dbReference>
<feature type="transmembrane region" description="Helical" evidence="9">
    <location>
        <begin position="472"/>
        <end position="491"/>
    </location>
</feature>
<feature type="transmembrane region" description="Helical" evidence="9">
    <location>
        <begin position="225"/>
        <end position="246"/>
    </location>
</feature>
<comment type="similarity">
    <text evidence="2 7">Belongs to the major facilitator superfamily. Sugar transporter (TC 2.A.1.1) family.</text>
</comment>
<evidence type="ECO:0000256" key="7">
    <source>
        <dbReference type="RuleBase" id="RU003346"/>
    </source>
</evidence>
<comment type="subcellular location">
    <subcellularLocation>
        <location evidence="1">Membrane</location>
        <topology evidence="1">Multi-pass membrane protein</topology>
    </subcellularLocation>
</comment>
<dbReference type="PROSITE" id="PS00217">
    <property type="entry name" value="SUGAR_TRANSPORT_2"/>
    <property type="match status" value="1"/>
</dbReference>
<sequence length="649" mass="72925">MSDTSTSKTEGEIATAHQDHASVDGGRRDTLASLNLNKNLDAKVSNPLSDIPYDALMRDVEEFAAERDLTDIIPYLKKGALVAQDPSRFEEIEMLEEEEKQHLRYEKAHKWKHPLQLYITVIVCSIGAAVQGWDQTGSNGANLSFPVEFGIGQGETEGHPDRWTHNLIVGVVNAGPYIGSAFIGCWLSDPCNYFLGRRGTIFVSAIFCLLTPIGGALAQTWEQLFITRILMGIGMGLKGSTVPIFAAENSPAQIRGALVMSWQMWTAFGIFLGYCANLAVYQVPVIAWRLQIGSAFIPAVPLTIGIYFCPESPRWYIKKNRYRKAWQSLMRLRFSPVQAARDLYYIHTQLQVEAEIVGRSNYIKRFMELFTIPRVRRATLASFVVMIAQQMCGINIIAFYSSTIFRQAGASEKEALIASFGFGLVNFVFAWPAIWTIDTFGRRSLLLFTFPNMAWSLLAAGFSFYIPQESTAHLAMIATFIYIFGAFYSPGEGPVPFTYSAECFPLSHREVGMGWAVATCLFWAAVLSISFPLILHAFTPTGAFGFYAGLNVVAFIMIFLWLPETKQRTLEELDYIFGVPTKKFLSYNFNVALPWWWRRWVLWDRTAKLEPLYHFEGGVEGASQEGRRAERVQAVDGDDKATTTTKEMK</sequence>
<dbReference type="GO" id="GO:0016020">
    <property type="term" value="C:membrane"/>
    <property type="evidence" value="ECO:0007669"/>
    <property type="project" value="UniProtKB-SubCell"/>
</dbReference>
<proteinExistence type="inferred from homology"/>
<reference evidence="11" key="1">
    <citation type="journal article" date="2021" name="Nat. Commun.">
        <title>Genetic determinants of endophytism in the Arabidopsis root mycobiome.</title>
        <authorList>
            <person name="Mesny F."/>
            <person name="Miyauchi S."/>
            <person name="Thiergart T."/>
            <person name="Pickel B."/>
            <person name="Atanasova L."/>
            <person name="Karlsson M."/>
            <person name="Huettel B."/>
            <person name="Barry K.W."/>
            <person name="Haridas S."/>
            <person name="Chen C."/>
            <person name="Bauer D."/>
            <person name="Andreopoulos W."/>
            <person name="Pangilinan J."/>
            <person name="LaButti K."/>
            <person name="Riley R."/>
            <person name="Lipzen A."/>
            <person name="Clum A."/>
            <person name="Drula E."/>
            <person name="Henrissat B."/>
            <person name="Kohler A."/>
            <person name="Grigoriev I.V."/>
            <person name="Martin F.M."/>
            <person name="Hacquard S."/>
        </authorList>
    </citation>
    <scope>NUCLEOTIDE SEQUENCE</scope>
    <source>
        <strain evidence="11">MPI-SDFR-AT-0120</strain>
    </source>
</reference>
<dbReference type="PROSITE" id="PS50850">
    <property type="entry name" value="MFS"/>
    <property type="match status" value="1"/>
</dbReference>
<feature type="transmembrane region" description="Helical" evidence="9">
    <location>
        <begin position="286"/>
        <end position="309"/>
    </location>
</feature>
<protein>
    <recommendedName>
        <fullName evidence="10">Major facilitator superfamily (MFS) profile domain-containing protein</fullName>
    </recommendedName>
</protein>
<evidence type="ECO:0000256" key="8">
    <source>
        <dbReference type="SAM" id="MobiDB-lite"/>
    </source>
</evidence>
<keyword evidence="5 9" id="KW-1133">Transmembrane helix</keyword>
<dbReference type="AlphaFoldDB" id="A0A8K0R9K8"/>
<feature type="transmembrane region" description="Helical" evidence="9">
    <location>
        <begin position="380"/>
        <end position="403"/>
    </location>
</feature>
<dbReference type="GO" id="GO:0022857">
    <property type="term" value="F:transmembrane transporter activity"/>
    <property type="evidence" value="ECO:0007669"/>
    <property type="project" value="InterPro"/>
</dbReference>
<feature type="transmembrane region" description="Helical" evidence="9">
    <location>
        <begin position="258"/>
        <end position="280"/>
    </location>
</feature>
<feature type="region of interest" description="Disordered" evidence="8">
    <location>
        <begin position="624"/>
        <end position="649"/>
    </location>
</feature>
<dbReference type="Proteomes" id="UP000813461">
    <property type="component" value="Unassembled WGS sequence"/>
</dbReference>
<evidence type="ECO:0000256" key="9">
    <source>
        <dbReference type="SAM" id="Phobius"/>
    </source>
</evidence>
<evidence type="ECO:0000256" key="5">
    <source>
        <dbReference type="ARBA" id="ARBA00022989"/>
    </source>
</evidence>
<feature type="transmembrane region" description="Helical" evidence="9">
    <location>
        <begin position="115"/>
        <end position="133"/>
    </location>
</feature>
<dbReference type="InterPro" id="IPR020846">
    <property type="entry name" value="MFS_dom"/>
</dbReference>
<dbReference type="OrthoDB" id="5290825at2759"/>
<evidence type="ECO:0000313" key="11">
    <source>
        <dbReference type="EMBL" id="KAH7089849.1"/>
    </source>
</evidence>
<dbReference type="NCBIfam" id="TIGR00879">
    <property type="entry name" value="SP"/>
    <property type="match status" value="1"/>
</dbReference>
<evidence type="ECO:0000259" key="10">
    <source>
        <dbReference type="PROSITE" id="PS50850"/>
    </source>
</evidence>
<gene>
    <name evidence="11" type="ORF">FB567DRAFT_311041</name>
</gene>
<evidence type="ECO:0000256" key="6">
    <source>
        <dbReference type="ARBA" id="ARBA00023136"/>
    </source>
</evidence>
<feature type="transmembrane region" description="Helical" evidence="9">
    <location>
        <begin position="512"/>
        <end position="538"/>
    </location>
</feature>
<feature type="transmembrane region" description="Helical" evidence="9">
    <location>
        <begin position="199"/>
        <end position="219"/>
    </location>
</feature>
<evidence type="ECO:0000313" key="12">
    <source>
        <dbReference type="Proteomes" id="UP000813461"/>
    </source>
</evidence>
<feature type="transmembrane region" description="Helical" evidence="9">
    <location>
        <begin position="544"/>
        <end position="562"/>
    </location>
</feature>
<dbReference type="InterPro" id="IPR036259">
    <property type="entry name" value="MFS_trans_sf"/>
</dbReference>